<keyword evidence="2" id="KW-0012">Acyltransferase</keyword>
<proteinExistence type="predicted"/>
<evidence type="ECO:0000313" key="2">
    <source>
        <dbReference type="EMBL" id="WOO43117.1"/>
    </source>
</evidence>
<dbReference type="EMBL" id="CP136920">
    <property type="protein sequence ID" value="WOO43117.1"/>
    <property type="molecule type" value="Genomic_DNA"/>
</dbReference>
<dbReference type="CDD" id="cd04301">
    <property type="entry name" value="NAT_SF"/>
    <property type="match status" value="1"/>
</dbReference>
<gene>
    <name evidence="2" type="ORF">RZN69_08430</name>
</gene>
<evidence type="ECO:0000259" key="1">
    <source>
        <dbReference type="PROSITE" id="PS51186"/>
    </source>
</evidence>
<keyword evidence="2" id="KW-0808">Transferase</keyword>
<dbReference type="GO" id="GO:0016747">
    <property type="term" value="F:acyltransferase activity, transferring groups other than amino-acyl groups"/>
    <property type="evidence" value="ECO:0007669"/>
    <property type="project" value="InterPro"/>
</dbReference>
<dbReference type="Proteomes" id="UP001304300">
    <property type="component" value="Chromosome"/>
</dbReference>
<sequence length="146" mass="17125">MKKFFLEDVSIDVAWDDRQGCDFQAMWMGRKVGHALCIIDGDRIKLCDIVVFDGVKFKRAFGLLPYRHVNFRNRGIGSLLMKAVISEIRKHQISKIYGFIVSKDLKRNPNLLNWYVGWGFAEVDRDEFQDVYLRDEDIVITKNLTY</sequence>
<keyword evidence="3" id="KW-1185">Reference proteome</keyword>
<dbReference type="Gene3D" id="3.40.630.30">
    <property type="match status" value="1"/>
</dbReference>
<organism evidence="2 3">
    <name type="scientific">Rubellicoccus peritrichatus</name>
    <dbReference type="NCBI Taxonomy" id="3080537"/>
    <lineage>
        <taxon>Bacteria</taxon>
        <taxon>Pseudomonadati</taxon>
        <taxon>Verrucomicrobiota</taxon>
        <taxon>Opitutia</taxon>
        <taxon>Puniceicoccales</taxon>
        <taxon>Cerasicoccaceae</taxon>
        <taxon>Rubellicoccus</taxon>
    </lineage>
</organism>
<dbReference type="InterPro" id="IPR000182">
    <property type="entry name" value="GNAT_dom"/>
</dbReference>
<feature type="domain" description="N-acetyltransferase" evidence="1">
    <location>
        <begin position="1"/>
        <end position="145"/>
    </location>
</feature>
<dbReference type="AlphaFoldDB" id="A0AAQ3LEC3"/>
<dbReference type="PROSITE" id="PS51186">
    <property type="entry name" value="GNAT"/>
    <property type="match status" value="1"/>
</dbReference>
<dbReference type="InterPro" id="IPR016181">
    <property type="entry name" value="Acyl_CoA_acyltransferase"/>
</dbReference>
<accession>A0AAQ3LEC3</accession>
<dbReference type="SUPFAM" id="SSF55729">
    <property type="entry name" value="Acyl-CoA N-acyltransferases (Nat)"/>
    <property type="match status" value="1"/>
</dbReference>
<reference evidence="2 3" key="1">
    <citation type="submission" date="2023-10" db="EMBL/GenBank/DDBJ databases">
        <title>Rubellicoccus peritrichatus gen. nov., sp. nov., isolated from an algae of coral reef tank.</title>
        <authorList>
            <person name="Luo J."/>
        </authorList>
    </citation>
    <scope>NUCLEOTIDE SEQUENCE [LARGE SCALE GENOMIC DNA]</scope>
    <source>
        <strain evidence="2 3">CR14</strain>
    </source>
</reference>
<evidence type="ECO:0000313" key="3">
    <source>
        <dbReference type="Proteomes" id="UP001304300"/>
    </source>
</evidence>
<dbReference type="Pfam" id="PF00583">
    <property type="entry name" value="Acetyltransf_1"/>
    <property type="match status" value="1"/>
</dbReference>
<dbReference type="RefSeq" id="WP_317835656.1">
    <property type="nucleotide sequence ID" value="NZ_CP136920.1"/>
</dbReference>
<name>A0AAQ3LEC3_9BACT</name>
<protein>
    <submittedName>
        <fullName evidence="2">GNAT family N-acetyltransferase</fullName>
        <ecNumber evidence="2">2.3.1.-</ecNumber>
    </submittedName>
</protein>
<dbReference type="KEGG" id="puo:RZN69_08430"/>
<dbReference type="EC" id="2.3.1.-" evidence="2"/>